<dbReference type="EMBL" id="FNQO01000001">
    <property type="protein sequence ID" value="SDZ89650.1"/>
    <property type="molecule type" value="Genomic_DNA"/>
</dbReference>
<reference evidence="2" key="1">
    <citation type="submission" date="2016-10" db="EMBL/GenBank/DDBJ databases">
        <authorList>
            <person name="Varghese N."/>
            <person name="Submissions S."/>
        </authorList>
    </citation>
    <scope>NUCLEOTIDE SEQUENCE [LARGE SCALE GENOMIC DNA]</scope>
    <source>
        <strain evidence="2">CGMCC 1.10657</strain>
    </source>
</reference>
<sequence>MMKKLKAKIGTVIDFPAEALRSLVVDAGLSRALRMRADRAAACGSGISQEWLLENEVPLTTVERG</sequence>
<organism evidence="1 2">
    <name type="scientific">Microbulbifer marinus</name>
    <dbReference type="NCBI Taxonomy" id="658218"/>
    <lineage>
        <taxon>Bacteria</taxon>
        <taxon>Pseudomonadati</taxon>
        <taxon>Pseudomonadota</taxon>
        <taxon>Gammaproteobacteria</taxon>
        <taxon>Cellvibrionales</taxon>
        <taxon>Microbulbiferaceae</taxon>
        <taxon>Microbulbifer</taxon>
    </lineage>
</organism>
<dbReference type="Proteomes" id="UP000198658">
    <property type="component" value="Unassembled WGS sequence"/>
</dbReference>
<proteinExistence type="predicted"/>
<accession>A0A1H3WRR6</accession>
<protein>
    <submittedName>
        <fullName evidence="1">Uncharacterized protein</fullName>
    </submittedName>
</protein>
<dbReference type="RefSeq" id="WP_091385858.1">
    <property type="nucleotide sequence ID" value="NZ_FNQO01000001.1"/>
</dbReference>
<dbReference type="AlphaFoldDB" id="A0A1H3WRR6"/>
<name>A0A1H3WRR6_9GAMM</name>
<evidence type="ECO:0000313" key="1">
    <source>
        <dbReference type="EMBL" id="SDZ89650.1"/>
    </source>
</evidence>
<dbReference type="OrthoDB" id="9895810at2"/>
<evidence type="ECO:0000313" key="2">
    <source>
        <dbReference type="Proteomes" id="UP000198658"/>
    </source>
</evidence>
<keyword evidence="2" id="KW-1185">Reference proteome</keyword>
<gene>
    <name evidence="1" type="ORF">SAMN05216562_1069</name>
</gene>